<evidence type="ECO:0000313" key="1">
    <source>
        <dbReference type="EMBL" id="SEI89962.1"/>
    </source>
</evidence>
<dbReference type="InterPro" id="IPR047121">
    <property type="entry name" value="YjiB-like"/>
</dbReference>
<dbReference type="Proteomes" id="UP000199223">
    <property type="component" value="Unassembled WGS sequence"/>
</dbReference>
<accession>A0A1H6UPZ6</accession>
<organism evidence="1 2">
    <name type="scientific">Deinococcus reticulitermitis</name>
    <dbReference type="NCBI Taxonomy" id="856736"/>
    <lineage>
        <taxon>Bacteria</taxon>
        <taxon>Thermotogati</taxon>
        <taxon>Deinococcota</taxon>
        <taxon>Deinococci</taxon>
        <taxon>Deinococcales</taxon>
        <taxon>Deinococcaceae</taxon>
        <taxon>Deinococcus</taxon>
    </lineage>
</organism>
<keyword evidence="2" id="KW-1185">Reference proteome</keyword>
<sequence>MYLAPKSPVPNHPRLPVLLVRAAFKGQTPGQIEHALAERGWPRAWRGGIYSFHHDHSTAHEVLVIARVTLGGEGETRLQVGEGDVRMLPAGTGHKNGGSSPALLVVGAYAQVPDWERLPV</sequence>
<proteinExistence type="predicted"/>
<dbReference type="PANTHER" id="PTHR36448:SF2">
    <property type="entry name" value="CUPIN TYPE-1 DOMAIN-CONTAINING PROTEIN"/>
    <property type="match status" value="1"/>
</dbReference>
<gene>
    <name evidence="1" type="ORF">SAMN04488058_102170</name>
</gene>
<dbReference type="EMBL" id="FNZA01000002">
    <property type="protein sequence ID" value="SEI89962.1"/>
    <property type="molecule type" value="Genomic_DNA"/>
</dbReference>
<protein>
    <submittedName>
        <fullName evidence="1">Uncharacterized protein YjlB</fullName>
    </submittedName>
</protein>
<evidence type="ECO:0000313" key="2">
    <source>
        <dbReference type="Proteomes" id="UP000199223"/>
    </source>
</evidence>
<dbReference type="SUPFAM" id="SSF51182">
    <property type="entry name" value="RmlC-like cupins"/>
    <property type="match status" value="1"/>
</dbReference>
<dbReference type="PANTHER" id="PTHR36448">
    <property type="entry name" value="BLR7373 PROTEIN"/>
    <property type="match status" value="1"/>
</dbReference>
<name>A0A1H6UPZ6_9DEIO</name>
<dbReference type="AlphaFoldDB" id="A0A1H6UPZ6"/>
<dbReference type="CDD" id="cd02219">
    <property type="entry name" value="cupin_YjlB-like"/>
    <property type="match status" value="1"/>
</dbReference>
<reference evidence="2" key="1">
    <citation type="submission" date="2016-10" db="EMBL/GenBank/DDBJ databases">
        <authorList>
            <person name="Varghese N."/>
            <person name="Submissions S."/>
        </authorList>
    </citation>
    <scope>NUCLEOTIDE SEQUENCE [LARGE SCALE GENOMIC DNA]</scope>
    <source>
        <strain evidence="2">CGMCC 1.10218</strain>
    </source>
</reference>
<dbReference type="InterPro" id="IPR011051">
    <property type="entry name" value="RmlC_Cupin_sf"/>
</dbReference>